<evidence type="ECO:0000256" key="1">
    <source>
        <dbReference type="ARBA" id="ARBA00004370"/>
    </source>
</evidence>
<dbReference type="EMBL" id="CAXLJL010000245">
    <property type="protein sequence ID" value="CAL5135115.1"/>
    <property type="molecule type" value="Genomic_DNA"/>
</dbReference>
<keyword evidence="5" id="KW-0472">Membrane</keyword>
<proteinExistence type="predicted"/>
<dbReference type="InterPro" id="IPR002048">
    <property type="entry name" value="EF_hand_dom"/>
</dbReference>
<comment type="subcellular location">
    <subcellularLocation>
        <location evidence="1">Membrane</location>
    </subcellularLocation>
</comment>
<evidence type="ECO:0000313" key="8">
    <source>
        <dbReference type="Proteomes" id="UP001497525"/>
    </source>
</evidence>
<reference evidence="7" key="1">
    <citation type="submission" date="2024-06" db="EMBL/GenBank/DDBJ databases">
        <authorList>
            <person name="Liu X."/>
            <person name="Lenzi L."/>
            <person name="Haldenby T S."/>
            <person name="Uol C."/>
        </authorList>
    </citation>
    <scope>NUCLEOTIDE SEQUENCE</scope>
</reference>
<evidence type="ECO:0000256" key="3">
    <source>
        <dbReference type="ARBA" id="ARBA00022737"/>
    </source>
</evidence>
<dbReference type="SUPFAM" id="SSF47473">
    <property type="entry name" value="EF-hand"/>
    <property type="match status" value="1"/>
</dbReference>
<dbReference type="PROSITE" id="PS00018">
    <property type="entry name" value="EF_HAND_1"/>
    <property type="match status" value="2"/>
</dbReference>
<gene>
    <name evidence="7" type="ORF">CDAUBV1_LOCUS9173</name>
</gene>
<evidence type="ECO:0000313" key="7">
    <source>
        <dbReference type="EMBL" id="CAL5135115.1"/>
    </source>
</evidence>
<keyword evidence="2" id="KW-0479">Metal-binding</keyword>
<dbReference type="PROSITE" id="PS50222">
    <property type="entry name" value="EF_HAND_2"/>
    <property type="match status" value="2"/>
</dbReference>
<keyword evidence="3" id="KW-0677">Repeat</keyword>
<protein>
    <recommendedName>
        <fullName evidence="6">EF-hand domain-containing protein</fullName>
    </recommendedName>
</protein>
<keyword evidence="4" id="KW-0106">Calcium</keyword>
<dbReference type="PANTHER" id="PTHR46819:SF1">
    <property type="entry name" value="EF-HAND CALCIUM-BINDING DOMAIN-CONTAINING PROTEIN 7"/>
    <property type="match status" value="1"/>
</dbReference>
<dbReference type="Pfam" id="PF13499">
    <property type="entry name" value="EF-hand_7"/>
    <property type="match status" value="1"/>
</dbReference>
<feature type="domain" description="EF-hand" evidence="6">
    <location>
        <begin position="114"/>
        <end position="149"/>
    </location>
</feature>
<dbReference type="InterPro" id="IPR011992">
    <property type="entry name" value="EF-hand-dom_pair"/>
</dbReference>
<dbReference type="GO" id="GO:0060170">
    <property type="term" value="C:ciliary membrane"/>
    <property type="evidence" value="ECO:0007669"/>
    <property type="project" value="TreeGrafter"/>
</dbReference>
<name>A0AAV2TEL6_CALDB</name>
<organism evidence="7 8">
    <name type="scientific">Calicophoron daubneyi</name>
    <name type="common">Rumen fluke</name>
    <name type="synonym">Paramphistomum daubneyi</name>
    <dbReference type="NCBI Taxonomy" id="300641"/>
    <lineage>
        <taxon>Eukaryota</taxon>
        <taxon>Metazoa</taxon>
        <taxon>Spiralia</taxon>
        <taxon>Lophotrochozoa</taxon>
        <taxon>Platyhelminthes</taxon>
        <taxon>Trematoda</taxon>
        <taxon>Digenea</taxon>
        <taxon>Plagiorchiida</taxon>
        <taxon>Pronocephalata</taxon>
        <taxon>Paramphistomoidea</taxon>
        <taxon>Paramphistomidae</taxon>
        <taxon>Calicophoron</taxon>
    </lineage>
</organism>
<dbReference type="CDD" id="cd00051">
    <property type="entry name" value="EFh"/>
    <property type="match status" value="2"/>
</dbReference>
<evidence type="ECO:0000256" key="5">
    <source>
        <dbReference type="ARBA" id="ARBA00023136"/>
    </source>
</evidence>
<evidence type="ECO:0000259" key="6">
    <source>
        <dbReference type="PROSITE" id="PS50222"/>
    </source>
</evidence>
<dbReference type="SMART" id="SM00054">
    <property type="entry name" value="EFh"/>
    <property type="match status" value="2"/>
</dbReference>
<dbReference type="InterPro" id="IPR052266">
    <property type="entry name" value="Miro-EF-hand_domain"/>
</dbReference>
<dbReference type="GO" id="GO:0005509">
    <property type="term" value="F:calcium ion binding"/>
    <property type="evidence" value="ECO:0007669"/>
    <property type="project" value="InterPro"/>
</dbReference>
<comment type="caution">
    <text evidence="7">The sequence shown here is derived from an EMBL/GenBank/DDBJ whole genome shotgun (WGS) entry which is preliminary data.</text>
</comment>
<dbReference type="GO" id="GO:1903569">
    <property type="term" value="P:positive regulation of protein localization to ciliary membrane"/>
    <property type="evidence" value="ECO:0007669"/>
    <property type="project" value="TreeGrafter"/>
</dbReference>
<dbReference type="FunFam" id="1.10.238.10:FF:000003">
    <property type="entry name" value="Calmodulin A"/>
    <property type="match status" value="1"/>
</dbReference>
<dbReference type="Proteomes" id="UP001497525">
    <property type="component" value="Unassembled WGS sequence"/>
</dbReference>
<evidence type="ECO:0000256" key="2">
    <source>
        <dbReference type="ARBA" id="ARBA00022723"/>
    </source>
</evidence>
<dbReference type="InterPro" id="IPR018247">
    <property type="entry name" value="EF_Hand_1_Ca_BS"/>
</dbReference>
<dbReference type="Gene3D" id="1.10.238.10">
    <property type="entry name" value="EF-hand"/>
    <property type="match status" value="1"/>
</dbReference>
<dbReference type="PANTHER" id="PTHR46819">
    <property type="entry name" value="EF-HAND CALCIUM-BINDING DOMAIN-CONTAINING PROTEIN 7"/>
    <property type="match status" value="1"/>
</dbReference>
<evidence type="ECO:0000256" key="4">
    <source>
        <dbReference type="ARBA" id="ARBA00022837"/>
    </source>
</evidence>
<sequence length="597" mass="67860">MSENSHRPQNWAQHCKQAYLHIVGNMTNLISNKDELRRALQITGRNPTEKALAILWPKNMKSMTYDEFLDLCYTIPVTTRDDLMKAFRTIDKDGDGFISTEEFLELMSTGEEAVAKKDLLSAIRKADVDREGKLNYTEFANSMSSSLDKLLNVTREAFDKTGKADSKGGSGLSVVNQALNAAHPSKRDIQIPKMEFFLKKQLDFKQAGQNFIAPDDWSCLRLRGCFIQPHLAELGEIQFPSFDLTLKVDMEVDITMRINEQLLQRAPETQAAIIFLIMNQNNLLVSHWDRQRGSHLLTTLTSGTYRIVPVLSGTYFTRPLFEEEKSKPQLVKKDEAGGLHLTTFARDALSLLFKLYDFDMNGLWSEDEYSRFSQHARRDERPSLSWFSVQDYCNLENKQLPPGELNELLLREIREDDGRTDALWTIFGNSGFDNQLNLTWNLPFVVQVGCISSRLEAVSLRPTKFGSYRGIGLQNDLNKLIFCKGESLLRKEGSKPPPEGEVCRISFLNSANCVLLAMEKLRNLVNPSKLVYNINLGDLEFVPMMNYLSDPKAHIKLEKNGQDYTMPLNQCDQTLLLFGFLPQAKDSLTCEICAGIM</sequence>
<dbReference type="GO" id="GO:0098797">
    <property type="term" value="C:plasma membrane protein complex"/>
    <property type="evidence" value="ECO:0007669"/>
    <property type="project" value="TreeGrafter"/>
</dbReference>
<dbReference type="AlphaFoldDB" id="A0AAV2TEL6"/>
<accession>A0AAV2TEL6</accession>
<feature type="domain" description="EF-hand" evidence="6">
    <location>
        <begin position="78"/>
        <end position="113"/>
    </location>
</feature>